<dbReference type="InterPro" id="IPR009875">
    <property type="entry name" value="PilZ_domain"/>
</dbReference>
<evidence type="ECO:0000313" key="3">
    <source>
        <dbReference type="Proteomes" id="UP000031433"/>
    </source>
</evidence>
<dbReference type="RefSeq" id="WP_039647290.1">
    <property type="nucleotide sequence ID" value="NZ_JXBL01000001.1"/>
</dbReference>
<dbReference type="Gene3D" id="2.40.10.220">
    <property type="entry name" value="predicted glycosyltransferase like domains"/>
    <property type="match status" value="1"/>
</dbReference>
<organism evidence="2 3">
    <name type="scientific">Geobacter soli</name>
    <dbReference type="NCBI Taxonomy" id="1510391"/>
    <lineage>
        <taxon>Bacteria</taxon>
        <taxon>Pseudomonadati</taxon>
        <taxon>Thermodesulfobacteriota</taxon>
        <taxon>Desulfuromonadia</taxon>
        <taxon>Geobacterales</taxon>
        <taxon>Geobacteraceae</taxon>
        <taxon>Geobacter</taxon>
    </lineage>
</organism>
<reference evidence="2 3" key="1">
    <citation type="submission" date="2015-01" db="EMBL/GenBank/DDBJ databases">
        <title>Genome sequence of the anaerobic bacterium Geobacter soli GSS01, a dissimilatory Fe(III) reducer from soil.</title>
        <authorList>
            <person name="Yang G."/>
            <person name="Zhou S."/>
        </authorList>
    </citation>
    <scope>NUCLEOTIDE SEQUENCE [LARGE SCALE GENOMIC DNA]</scope>
    <source>
        <strain evidence="2 3">GSS01</strain>
    </source>
</reference>
<dbReference type="Proteomes" id="UP000031433">
    <property type="component" value="Unassembled WGS sequence"/>
</dbReference>
<dbReference type="Pfam" id="PF07238">
    <property type="entry name" value="PilZ"/>
    <property type="match status" value="1"/>
</dbReference>
<dbReference type="EMBL" id="JXBL01000001">
    <property type="protein sequence ID" value="KIE43634.1"/>
    <property type="molecule type" value="Genomic_DNA"/>
</dbReference>
<dbReference type="SUPFAM" id="SSF141371">
    <property type="entry name" value="PilZ domain-like"/>
    <property type="match status" value="1"/>
</dbReference>
<sequence length="232" mass="25685">MHDYYQLVTVADLPQDNRQILDTLTAIGAGKLPNDLRLLNYYRSIPVNFGATVESVERGSVELAVNQQQAIVMQLEKQAFLKSSHFPKDVLATVSYVNIDKCVAILANFAYAVIRSERRQFVRVEVKEKIEASFAGDGFTVAGQLNDISLGGVAISATIPSHPDAGIKGKVTLHLPGGPLEMPAHILRVITTKQSDLCIIEIQPDNRAEKGISHYIFQRQVEIIRELKDSIF</sequence>
<name>A0A0C1TS12_9BACT</name>
<comment type="caution">
    <text evidence="2">The sequence shown here is derived from an EMBL/GenBank/DDBJ whole genome shotgun (WGS) entry which is preliminary data.</text>
</comment>
<protein>
    <submittedName>
        <fullName evidence="2">Pilus assembly protein PilZ</fullName>
    </submittedName>
</protein>
<proteinExistence type="predicted"/>
<keyword evidence="3" id="KW-1185">Reference proteome</keyword>
<evidence type="ECO:0000259" key="1">
    <source>
        <dbReference type="Pfam" id="PF07238"/>
    </source>
</evidence>
<gene>
    <name evidence="2" type="ORF">SE37_13845</name>
</gene>
<accession>A0A0C1TS12</accession>
<dbReference type="AlphaFoldDB" id="A0A0C1TS12"/>
<dbReference type="GO" id="GO:0035438">
    <property type="term" value="F:cyclic-di-GMP binding"/>
    <property type="evidence" value="ECO:0007669"/>
    <property type="project" value="InterPro"/>
</dbReference>
<evidence type="ECO:0000313" key="2">
    <source>
        <dbReference type="EMBL" id="KIE43634.1"/>
    </source>
</evidence>
<feature type="domain" description="PilZ" evidence="1">
    <location>
        <begin position="117"/>
        <end position="218"/>
    </location>
</feature>